<dbReference type="Proteomes" id="UP000604825">
    <property type="component" value="Unassembled WGS sequence"/>
</dbReference>
<evidence type="ECO:0000256" key="3">
    <source>
        <dbReference type="ARBA" id="ARBA00023125"/>
    </source>
</evidence>
<accession>A0A811RQ61</accession>
<feature type="domain" description="BHLH" evidence="6">
    <location>
        <begin position="59"/>
        <end position="108"/>
    </location>
</feature>
<dbReference type="GO" id="GO:0046983">
    <property type="term" value="F:protein dimerization activity"/>
    <property type="evidence" value="ECO:0007669"/>
    <property type="project" value="InterPro"/>
</dbReference>
<organism evidence="7 8">
    <name type="scientific">Miscanthus lutarioriparius</name>
    <dbReference type="NCBI Taxonomy" id="422564"/>
    <lineage>
        <taxon>Eukaryota</taxon>
        <taxon>Viridiplantae</taxon>
        <taxon>Streptophyta</taxon>
        <taxon>Embryophyta</taxon>
        <taxon>Tracheophyta</taxon>
        <taxon>Spermatophyta</taxon>
        <taxon>Magnoliopsida</taxon>
        <taxon>Liliopsida</taxon>
        <taxon>Poales</taxon>
        <taxon>Poaceae</taxon>
        <taxon>PACMAD clade</taxon>
        <taxon>Panicoideae</taxon>
        <taxon>Andropogonodae</taxon>
        <taxon>Andropogoneae</taxon>
        <taxon>Saccharinae</taxon>
        <taxon>Miscanthus</taxon>
    </lineage>
</organism>
<dbReference type="SMART" id="SM00353">
    <property type="entry name" value="HLH"/>
    <property type="match status" value="1"/>
</dbReference>
<keyword evidence="4" id="KW-0804">Transcription</keyword>
<feature type="region of interest" description="Disordered" evidence="5">
    <location>
        <begin position="22"/>
        <end position="69"/>
    </location>
</feature>
<dbReference type="OrthoDB" id="71302at2759"/>
<dbReference type="EMBL" id="CAJGYO010000016">
    <property type="protein sequence ID" value="CAD6272729.1"/>
    <property type="molecule type" value="Genomic_DNA"/>
</dbReference>
<keyword evidence="2" id="KW-0805">Transcription regulation</keyword>
<dbReference type="PANTHER" id="PTHR45844:SF28">
    <property type="entry name" value="BHLH TRANSCRIPTION FACTOR"/>
    <property type="match status" value="1"/>
</dbReference>
<evidence type="ECO:0000313" key="8">
    <source>
        <dbReference type="Proteomes" id="UP000604825"/>
    </source>
</evidence>
<dbReference type="AlphaFoldDB" id="A0A811RQ61"/>
<evidence type="ECO:0000256" key="2">
    <source>
        <dbReference type="ARBA" id="ARBA00023015"/>
    </source>
</evidence>
<evidence type="ECO:0000259" key="6">
    <source>
        <dbReference type="PROSITE" id="PS50888"/>
    </source>
</evidence>
<evidence type="ECO:0000256" key="1">
    <source>
        <dbReference type="ARBA" id="ARBA00005510"/>
    </source>
</evidence>
<dbReference type="Pfam" id="PF00010">
    <property type="entry name" value="HLH"/>
    <property type="match status" value="1"/>
</dbReference>
<keyword evidence="8" id="KW-1185">Reference proteome</keyword>
<evidence type="ECO:0000313" key="7">
    <source>
        <dbReference type="EMBL" id="CAD6272729.1"/>
    </source>
</evidence>
<name>A0A811RQ61_9POAL</name>
<dbReference type="GO" id="GO:0003700">
    <property type="term" value="F:DNA-binding transcription factor activity"/>
    <property type="evidence" value="ECO:0007669"/>
    <property type="project" value="InterPro"/>
</dbReference>
<dbReference type="InterPro" id="IPR036638">
    <property type="entry name" value="HLH_DNA-bd_sf"/>
</dbReference>
<gene>
    <name evidence="7" type="ORF">NCGR_LOCUS56002</name>
</gene>
<dbReference type="PROSITE" id="PS50888">
    <property type="entry name" value="BHLH"/>
    <property type="match status" value="1"/>
</dbReference>
<feature type="compositionally biased region" description="Polar residues" evidence="5">
    <location>
        <begin position="50"/>
        <end position="59"/>
    </location>
</feature>
<dbReference type="GO" id="GO:0003677">
    <property type="term" value="F:DNA binding"/>
    <property type="evidence" value="ECO:0007669"/>
    <property type="project" value="UniProtKB-KW"/>
</dbReference>
<proteinExistence type="inferred from homology"/>
<reference evidence="7" key="1">
    <citation type="submission" date="2020-10" db="EMBL/GenBank/DDBJ databases">
        <authorList>
            <person name="Han B."/>
            <person name="Lu T."/>
            <person name="Zhao Q."/>
            <person name="Huang X."/>
            <person name="Zhao Y."/>
        </authorList>
    </citation>
    <scope>NUCLEOTIDE SEQUENCE</scope>
</reference>
<comment type="similarity">
    <text evidence="1">Belongs to the bHLH protein family.</text>
</comment>
<dbReference type="Gene3D" id="4.10.280.10">
    <property type="entry name" value="Helix-loop-helix DNA-binding domain"/>
    <property type="match status" value="1"/>
</dbReference>
<dbReference type="InterPro" id="IPR011598">
    <property type="entry name" value="bHLH_dom"/>
</dbReference>
<dbReference type="SUPFAM" id="SSF47459">
    <property type="entry name" value="HLH, helix-loop-helix DNA-binding domain"/>
    <property type="match status" value="1"/>
</dbReference>
<dbReference type="PANTHER" id="PTHR45844">
    <property type="entry name" value="TRANSCRIPTION FACTOR BHLH30"/>
    <property type="match status" value="1"/>
</dbReference>
<dbReference type="InterPro" id="IPR045865">
    <property type="entry name" value="ACT-like_dom_sf"/>
</dbReference>
<protein>
    <recommendedName>
        <fullName evidence="6">BHLH domain-containing protein</fullName>
    </recommendedName>
</protein>
<evidence type="ECO:0000256" key="4">
    <source>
        <dbReference type="ARBA" id="ARBA00023163"/>
    </source>
</evidence>
<comment type="caution">
    <text evidence="7">The sequence shown here is derived from an EMBL/GenBank/DDBJ whole genome shotgun (WGS) entry which is preliminary data.</text>
</comment>
<dbReference type="SUPFAM" id="SSF55021">
    <property type="entry name" value="ACT-like"/>
    <property type="match status" value="1"/>
</dbReference>
<keyword evidence="3" id="KW-0238">DNA-binding</keyword>
<evidence type="ECO:0000256" key="5">
    <source>
        <dbReference type="SAM" id="MobiDB-lite"/>
    </source>
</evidence>
<sequence length="276" mass="29806">MATTTSQPFQEGKQHLHLHHGGRALPSVYGGTALRPASSAPPPLPRLEMPSSSRRSAQQALKIHSEAERRRRERINAHLATLRRMIPDARQMDKATLLARVVCQLKDLKKKSAETTTQPPLATIPAEANGIAVHCYTGEAAVTGYGYGRPPRATYVRASVSCDDRPGLHADVAAAFRAMRLRLLRADVAALGGRAQCDFLLCRDEDEGVVTSAGGGGRVLRALEEGVRQALARAAFPETTPYGCNATRSRRQRLVGSSHCVLLGHGHGLHVGEHGW</sequence>
<dbReference type="InterPro" id="IPR045847">
    <property type="entry name" value="AIG1-like"/>
</dbReference>